<sequence>MQKQKIERGPRGRYARLICRGCRARKIKCILPSRADLGPLCSPQPESTSCERCRNLDLECFVEQTHLGRPAARSVIQPMLSSRPARSASSRIHDEERSKLSNAIRQFLFSGAMNINLIESICEHTGTLSSEDDLYYSMTCIKAFVALVLAKDASFGAGILLRTACDTPLTDIVSRELAASLDNLLVWQRFFIPGTPSLVILRERLLSSDPNMNNIATRLLFGVLCLTACTASDMYSRNGLLREKLQQAVSSYGQDFIFCPPTHIDSIVVCRFLAAFNPTALATSQRAAHHSVKGELYINLAYLVAQRLGILPETGSHQFAGTNSIVGLEMKQEFIMSVQGLQLIAEEFLLGDPLSKSLNAFRHVLQRMQPHIYSYQMLLQTASCTPMIVFHIKWTTATYMLVEAMAEMKQNWMSPNRLFIAVDAGEKKCLAEIDSAYQLLSEASAFADHNEQNEIIAICSLLELRFHTVISKLFGFGLGYMSLFQARILTGHSQSDADICRREVTQMGNVVVSSLLSTPNHQRDSHFFKFLDHFGNRYPDKLQGLLAKFVECTTMKWQDKSYVAPVQPIILDIVSHCKNIIENNLLRLRVSGRLHCNFNKQLDLFAQCAHHISAMGSLPGCSPDRADEAYNRGCVYSASSKIIHGFCDLMKRLNLQVTLVDGWDEALGTVNTTAFPYLPTTVSVFPEIPSAAADTISMQFKALEAWNL</sequence>
<dbReference type="EMBL" id="ABDG02000012">
    <property type="protein sequence ID" value="EHK50801.1"/>
    <property type="molecule type" value="Genomic_DNA"/>
</dbReference>
<name>G9NES0_HYPAI</name>
<reference evidence="1 2" key="1">
    <citation type="journal article" date="2011" name="Genome Biol.">
        <title>Comparative genome sequence analysis underscores mycoparasitism as the ancestral life style of Trichoderma.</title>
        <authorList>
            <person name="Kubicek C.P."/>
            <person name="Herrera-Estrella A."/>
            <person name="Seidl-Seiboth V."/>
            <person name="Martinez D.A."/>
            <person name="Druzhinina I.S."/>
            <person name="Thon M."/>
            <person name="Zeilinger S."/>
            <person name="Casas-Flores S."/>
            <person name="Horwitz B.A."/>
            <person name="Mukherjee P.K."/>
            <person name="Mukherjee M."/>
            <person name="Kredics L."/>
            <person name="Alcaraz L.D."/>
            <person name="Aerts A."/>
            <person name="Antal Z."/>
            <person name="Atanasova L."/>
            <person name="Cervantes-Badillo M.G."/>
            <person name="Challacombe J."/>
            <person name="Chertkov O."/>
            <person name="McCluskey K."/>
            <person name="Coulpier F."/>
            <person name="Deshpande N."/>
            <person name="von Doehren H."/>
            <person name="Ebbole D.J."/>
            <person name="Esquivel-Naranjo E.U."/>
            <person name="Fekete E."/>
            <person name="Flipphi M."/>
            <person name="Glaser F."/>
            <person name="Gomez-Rodriguez E.Y."/>
            <person name="Gruber S."/>
            <person name="Han C."/>
            <person name="Henrissat B."/>
            <person name="Hermosa R."/>
            <person name="Hernandez-Onate M."/>
            <person name="Karaffa L."/>
            <person name="Kosti I."/>
            <person name="Le Crom S."/>
            <person name="Lindquist E."/>
            <person name="Lucas S."/>
            <person name="Luebeck M."/>
            <person name="Luebeck P.S."/>
            <person name="Margeot A."/>
            <person name="Metz B."/>
            <person name="Misra M."/>
            <person name="Nevalainen H."/>
            <person name="Omann M."/>
            <person name="Packer N."/>
            <person name="Perrone G."/>
            <person name="Uresti-Rivera E.E."/>
            <person name="Salamov A."/>
            <person name="Schmoll M."/>
            <person name="Seiboth B."/>
            <person name="Shapiro H."/>
            <person name="Sukno S."/>
            <person name="Tamayo-Ramos J.A."/>
            <person name="Tisch D."/>
            <person name="Wiest A."/>
            <person name="Wilkinson H.H."/>
            <person name="Zhang M."/>
            <person name="Coutinho P.M."/>
            <person name="Kenerley C.M."/>
            <person name="Monte E."/>
            <person name="Baker S.E."/>
            <person name="Grigoriev I.V."/>
        </authorList>
    </citation>
    <scope>NUCLEOTIDE SEQUENCE [LARGE SCALE GENOMIC DNA]</scope>
    <source>
        <strain evidence="2">ATCC 20476 / IMI 206040</strain>
    </source>
</reference>
<comment type="caution">
    <text evidence="1">The sequence shown here is derived from an EMBL/GenBank/DDBJ whole genome shotgun (WGS) entry which is preliminary data.</text>
</comment>
<proteinExistence type="predicted"/>
<dbReference type="GeneID" id="25777523"/>
<dbReference type="SUPFAM" id="SSF57701">
    <property type="entry name" value="Zn2/Cys6 DNA-binding domain"/>
    <property type="match status" value="1"/>
</dbReference>
<gene>
    <name evidence="1" type="ORF">TRIATDRAFT_210529</name>
</gene>
<protein>
    <recommendedName>
        <fullName evidence="3">Zn(2)-C6 fungal-type domain-containing protein</fullName>
    </recommendedName>
</protein>
<dbReference type="STRING" id="452589.G9NES0"/>
<keyword evidence="2" id="KW-1185">Reference proteome</keyword>
<dbReference type="HOGENOM" id="CLU_395840_0_0_1"/>
<dbReference type="eggNOG" id="ENOG502SDQQ">
    <property type="taxonomic scope" value="Eukaryota"/>
</dbReference>
<dbReference type="OrthoDB" id="2129491at2759"/>
<evidence type="ECO:0000313" key="1">
    <source>
        <dbReference type="EMBL" id="EHK50801.1"/>
    </source>
</evidence>
<dbReference type="GO" id="GO:0008270">
    <property type="term" value="F:zinc ion binding"/>
    <property type="evidence" value="ECO:0007669"/>
    <property type="project" value="InterPro"/>
</dbReference>
<accession>G9NES0</accession>
<organism evidence="1 2">
    <name type="scientific">Hypocrea atroviridis (strain ATCC 20476 / IMI 206040)</name>
    <name type="common">Trichoderma atroviride</name>
    <dbReference type="NCBI Taxonomy" id="452589"/>
    <lineage>
        <taxon>Eukaryota</taxon>
        <taxon>Fungi</taxon>
        <taxon>Dikarya</taxon>
        <taxon>Ascomycota</taxon>
        <taxon>Pezizomycotina</taxon>
        <taxon>Sordariomycetes</taxon>
        <taxon>Hypocreomycetidae</taxon>
        <taxon>Hypocreales</taxon>
        <taxon>Hypocreaceae</taxon>
        <taxon>Trichoderma</taxon>
    </lineage>
</organism>
<dbReference type="AlphaFoldDB" id="G9NES0"/>
<dbReference type="KEGG" id="tatv:25777523"/>
<dbReference type="RefSeq" id="XP_013948960.1">
    <property type="nucleotide sequence ID" value="XM_014093485.1"/>
</dbReference>
<dbReference type="GO" id="GO:0000981">
    <property type="term" value="F:DNA-binding transcription factor activity, RNA polymerase II-specific"/>
    <property type="evidence" value="ECO:0007669"/>
    <property type="project" value="InterPro"/>
</dbReference>
<dbReference type="OMA" id="QRMQPHI"/>
<evidence type="ECO:0008006" key="3">
    <source>
        <dbReference type="Google" id="ProtNLM"/>
    </source>
</evidence>
<dbReference type="InterPro" id="IPR036864">
    <property type="entry name" value="Zn2-C6_fun-type_DNA-bd_sf"/>
</dbReference>
<evidence type="ECO:0000313" key="2">
    <source>
        <dbReference type="Proteomes" id="UP000005426"/>
    </source>
</evidence>
<dbReference type="Proteomes" id="UP000005426">
    <property type="component" value="Unassembled WGS sequence"/>
</dbReference>
<dbReference type="Gene3D" id="4.10.240.10">
    <property type="entry name" value="Zn(2)-C6 fungal-type DNA-binding domain"/>
    <property type="match status" value="1"/>
</dbReference>